<dbReference type="Pfam" id="PF05545">
    <property type="entry name" value="FixQ"/>
    <property type="match status" value="1"/>
</dbReference>
<keyword evidence="1" id="KW-1133">Transmembrane helix</keyword>
<name>A0ABV2H344_9HYPH</name>
<dbReference type="CDD" id="cd01324">
    <property type="entry name" value="cbb3_Oxidase_CcoQ"/>
    <property type="match status" value="1"/>
</dbReference>
<comment type="caution">
    <text evidence="2">The sequence shown here is derived from an EMBL/GenBank/DDBJ whole genome shotgun (WGS) entry which is preliminary data.</text>
</comment>
<dbReference type="RefSeq" id="WP_247242784.1">
    <property type="nucleotide sequence ID" value="NZ_JALJRA010000003.1"/>
</dbReference>
<dbReference type="InterPro" id="IPR008621">
    <property type="entry name" value="Cbb3-typ_cyt_oxidase_comp"/>
</dbReference>
<evidence type="ECO:0000313" key="2">
    <source>
        <dbReference type="EMBL" id="MET3584970.1"/>
    </source>
</evidence>
<accession>A0ABV2H344</accession>
<dbReference type="EMBL" id="JBEPLJ010000003">
    <property type="protein sequence ID" value="MET3584970.1"/>
    <property type="molecule type" value="Genomic_DNA"/>
</dbReference>
<organism evidence="2 3">
    <name type="scientific">Pseudorhizobium tarimense</name>
    <dbReference type="NCBI Taxonomy" id="1079109"/>
    <lineage>
        <taxon>Bacteria</taxon>
        <taxon>Pseudomonadati</taxon>
        <taxon>Pseudomonadota</taxon>
        <taxon>Alphaproteobacteria</taxon>
        <taxon>Hyphomicrobiales</taxon>
        <taxon>Rhizobiaceae</taxon>
        <taxon>Rhizobium/Agrobacterium group</taxon>
        <taxon>Pseudorhizobium</taxon>
    </lineage>
</organism>
<keyword evidence="1" id="KW-0472">Membrane</keyword>
<evidence type="ECO:0000256" key="1">
    <source>
        <dbReference type="SAM" id="Phobius"/>
    </source>
</evidence>
<dbReference type="Proteomes" id="UP001549031">
    <property type="component" value="Unassembled WGS sequence"/>
</dbReference>
<protein>
    <submittedName>
        <fullName evidence="2">Cytochrome c oxidase cbb3-type subunit 4</fullName>
    </submittedName>
</protein>
<proteinExistence type="predicted"/>
<gene>
    <name evidence="2" type="ORF">ABID21_001071</name>
</gene>
<reference evidence="2 3" key="1">
    <citation type="submission" date="2024-06" db="EMBL/GenBank/DDBJ databases">
        <title>Genomic Encyclopedia of Type Strains, Phase IV (KMG-IV): sequencing the most valuable type-strain genomes for metagenomic binning, comparative biology and taxonomic classification.</title>
        <authorList>
            <person name="Goeker M."/>
        </authorList>
    </citation>
    <scope>NUCLEOTIDE SEQUENCE [LARGE SCALE GENOMIC DNA]</scope>
    <source>
        <strain evidence="2 3">DSM 105042</strain>
    </source>
</reference>
<keyword evidence="1" id="KW-0812">Transmembrane</keyword>
<keyword evidence="3" id="KW-1185">Reference proteome</keyword>
<feature type="transmembrane region" description="Helical" evidence="1">
    <location>
        <begin position="14"/>
        <end position="31"/>
    </location>
</feature>
<evidence type="ECO:0000313" key="3">
    <source>
        <dbReference type="Proteomes" id="UP001549031"/>
    </source>
</evidence>
<sequence length="50" mass="5582">MEVYTALRHFADSWGLLGMTLFFLGVVMFTLRPGAKSHANEAAQIPLKED</sequence>